<dbReference type="RefSeq" id="WP_226905647.1">
    <property type="nucleotide sequence ID" value="NZ_AP022839.1"/>
</dbReference>
<dbReference type="Proteomes" id="UP000502894">
    <property type="component" value="Chromosome"/>
</dbReference>
<keyword evidence="2" id="KW-1185">Reference proteome</keyword>
<accession>A0A6F8T7F6</accession>
<evidence type="ECO:0008006" key="3">
    <source>
        <dbReference type="Google" id="ProtNLM"/>
    </source>
</evidence>
<dbReference type="KEGG" id="lant:TUM19329_24480"/>
<gene>
    <name evidence="1" type="ORF">TUM19329_24480</name>
</gene>
<dbReference type="AlphaFoldDB" id="A0A6F8T7F6"/>
<dbReference type="InterPro" id="IPR021352">
    <property type="entry name" value="DUF2971"/>
</dbReference>
<protein>
    <recommendedName>
        <fullName evidence="3">DUF2971 domain-containing protein</fullName>
    </recommendedName>
</protein>
<reference evidence="1" key="1">
    <citation type="journal article" date="2020" name="Microbiol. Resour. Announc.">
        <title>Complete Genome Sequence of Novel Psychrotolerant Legionella Strain TUM19329, Isolated from Antarctic Lake Sediment.</title>
        <authorList>
            <person name="Shimada S."/>
            <person name="Nakai R."/>
            <person name="Aoki K."/>
            <person name="Shimoeda N."/>
            <person name="Ohno G."/>
            <person name="Miyazaki Y."/>
            <person name="Kudoh S."/>
            <person name="Imura S."/>
            <person name="Watanabe K."/>
            <person name="Ishii Y."/>
            <person name="Tateda K."/>
        </authorList>
    </citation>
    <scope>NUCLEOTIDE SEQUENCE [LARGE SCALE GENOMIC DNA]</scope>
    <source>
        <strain evidence="1">TUM19329</strain>
    </source>
</reference>
<dbReference type="EMBL" id="AP022839">
    <property type="protein sequence ID" value="BCA96087.1"/>
    <property type="molecule type" value="Genomic_DNA"/>
</dbReference>
<dbReference type="Pfam" id="PF11185">
    <property type="entry name" value="DUF2971"/>
    <property type="match status" value="1"/>
</dbReference>
<proteinExistence type="predicted"/>
<evidence type="ECO:0000313" key="2">
    <source>
        <dbReference type="Proteomes" id="UP000502894"/>
    </source>
</evidence>
<evidence type="ECO:0000313" key="1">
    <source>
        <dbReference type="EMBL" id="BCA96087.1"/>
    </source>
</evidence>
<name>A0A6F8T7F6_9GAMM</name>
<sequence length="319" mass="36955">MKIVLYKYMSLEKEEHFEYLDSYLKQQIWLTPLSSFNDPFEGRFKLTSFRPETILSKPDLFNQMLELQRQNGEPDLNKETFASRLTSAEFQDVLLTHSPEVHNIFQAHGTICLTPDPANIPMWAYYGNNHQGCCIKFELDFQLIQNETGLVDLALFAKEINNGKTLLSFHLPKTDYEFVLSKVQYEEEMPTIDLNEIIKLTEIEKIKYLVSRSVGVKYKQWQHEYEYRLIANTNSFIENNQSLPLVNIAPFLSVTGIVIGSNMKSDTIDRVKKMANQYEMSLSKASCSSDGYKIEITEYMDVQESAENQARYLEPEAIS</sequence>
<organism evidence="1 2">
    <name type="scientific">Legionella antarctica</name>
    <dbReference type="NCBI Taxonomy" id="2708020"/>
    <lineage>
        <taxon>Bacteria</taxon>
        <taxon>Pseudomonadati</taxon>
        <taxon>Pseudomonadota</taxon>
        <taxon>Gammaproteobacteria</taxon>
        <taxon>Legionellales</taxon>
        <taxon>Legionellaceae</taxon>
        <taxon>Legionella</taxon>
    </lineage>
</organism>